<evidence type="ECO:0000313" key="1">
    <source>
        <dbReference type="EMBL" id="XBS69908.1"/>
    </source>
</evidence>
<protein>
    <submittedName>
        <fullName evidence="1">Uncharacterized protein</fullName>
    </submittedName>
</protein>
<reference evidence="1" key="1">
    <citation type="submission" date="2024-06" db="EMBL/GenBank/DDBJ databases">
        <authorList>
            <person name="Coelho C."/>
            <person name="Bento M."/>
            <person name="Garcia E."/>
            <person name="Camelo A."/>
            <person name="Brandao I."/>
            <person name="Espirito Santo C."/>
            <person name="Trovao J."/>
            <person name="Verissimo A."/>
            <person name="Costa J."/>
            <person name="Tiago I."/>
        </authorList>
    </citation>
    <scope>NUCLEOTIDE SEQUENCE</scope>
    <source>
        <strain evidence="1">KWT182</strain>
    </source>
</reference>
<dbReference type="EMBL" id="CP157947">
    <property type="protein sequence ID" value="XBS69908.1"/>
    <property type="molecule type" value="Genomic_DNA"/>
</dbReference>
<sequence>MKFLFIFFCKDSINASFFMPEVINVGPRASLFVQALLKPSLYAINGAGSPWTASCRPDVHYIQSLLHALITGLDALVPAIFNICAKNSFAVNSVVLLGLDTVTP</sequence>
<proteinExistence type="predicted"/>
<accession>A0AAU7QA05</accession>
<dbReference type="AlphaFoldDB" id="A0AAU7QA05"/>
<organism evidence="1">
    <name type="scientific">Acerihabitans sp. KWT182</name>
    <dbReference type="NCBI Taxonomy" id="3157919"/>
    <lineage>
        <taxon>Bacteria</taxon>
        <taxon>Pseudomonadati</taxon>
        <taxon>Pseudomonadota</taxon>
        <taxon>Gammaproteobacteria</taxon>
        <taxon>Enterobacterales</taxon>
        <taxon>Pectobacteriaceae</taxon>
        <taxon>Acerihabitans</taxon>
    </lineage>
</organism>
<gene>
    <name evidence="1" type="ORF">ABK905_00520</name>
</gene>
<name>A0AAU7QA05_9GAMM</name>